<protein>
    <submittedName>
        <fullName evidence="7">Sulfatase</fullName>
    </submittedName>
</protein>
<feature type="region of interest" description="Disordered" evidence="5">
    <location>
        <begin position="467"/>
        <end position="508"/>
    </location>
</feature>
<evidence type="ECO:0000313" key="8">
    <source>
        <dbReference type="Proteomes" id="UP000618952"/>
    </source>
</evidence>
<feature type="compositionally biased region" description="Basic and acidic residues" evidence="5">
    <location>
        <begin position="469"/>
        <end position="478"/>
    </location>
</feature>
<evidence type="ECO:0000259" key="6">
    <source>
        <dbReference type="Pfam" id="PF00884"/>
    </source>
</evidence>
<dbReference type="InterPro" id="IPR000917">
    <property type="entry name" value="Sulfatase_N"/>
</dbReference>
<dbReference type="PANTHER" id="PTHR42693">
    <property type="entry name" value="ARYLSULFATASE FAMILY MEMBER"/>
    <property type="match status" value="1"/>
</dbReference>
<dbReference type="EMBL" id="JACLHY010000004">
    <property type="protein sequence ID" value="MBC8767684.1"/>
    <property type="molecule type" value="Genomic_DNA"/>
</dbReference>
<dbReference type="CDD" id="cd16027">
    <property type="entry name" value="SGSH"/>
    <property type="match status" value="1"/>
</dbReference>
<organism evidence="7 8">
    <name type="scientific">Arenibacter arenosicollis</name>
    <dbReference type="NCBI Taxonomy" id="2762274"/>
    <lineage>
        <taxon>Bacteria</taxon>
        <taxon>Pseudomonadati</taxon>
        <taxon>Bacteroidota</taxon>
        <taxon>Flavobacteriia</taxon>
        <taxon>Flavobacteriales</taxon>
        <taxon>Flavobacteriaceae</taxon>
        <taxon>Arenibacter</taxon>
    </lineage>
</organism>
<evidence type="ECO:0000256" key="4">
    <source>
        <dbReference type="ARBA" id="ARBA00022837"/>
    </source>
</evidence>
<keyword evidence="8" id="KW-1185">Reference proteome</keyword>
<sequence>MTNHKPKATNFFILLLSIFTLSCSSKKETKNEEGERPNIVFIIADDMAWDDSGAYGHPNIRTPNIDKLAEDGMRFDQAYLTANSCSPSRTSIITGLYPHNTNAEQLHWPLTPDKITFVEKLKASGYWTAQAGKWHMGDAIKDRFDEVYDVGTSGFQLAPDGTKAKQKGDGSGCENWVPVLQARPKDKPFFLWLAAVDPHRPYTDSIVKNPQTIEDVIVPPYMPDTENVRRDFVYYYNEILRLDDYVGKVVEELDRQGISENTLILFISDNGRPFPRDKTTLYDGGIKTPWIVKWPKKVKPKSVCDNLVSAVDIAPTFLQLAGLESLPSFEGHDFSDLLTNPEAKIRDMVYAEDHWHDYEDYTRAIRTKKLKYIRNFYTDLPNTPSADAFVSGTFTDMLKMKENGELTEAQLACFIIPRPSEELYDMVKDPYELNNLAGNADYQESLEAMRSEMKEIRLLTHDSLPAFRTPDEFDRETGKSNSFRRRPRPSKKEMEKIILETAQPNKKE</sequence>
<dbReference type="InterPro" id="IPR017850">
    <property type="entry name" value="Alkaline_phosphatase_core_sf"/>
</dbReference>
<keyword evidence="2" id="KW-0479">Metal-binding</keyword>
<reference evidence="7 8" key="1">
    <citation type="submission" date="2020-08" db="EMBL/GenBank/DDBJ databases">
        <title>Arenibacter gaetbuli sp. nov., isolated from a sand dune.</title>
        <authorList>
            <person name="Park S."/>
            <person name="Yoon J.-H."/>
        </authorList>
    </citation>
    <scope>NUCLEOTIDE SEQUENCE [LARGE SCALE GENOMIC DNA]</scope>
    <source>
        <strain evidence="7 8">BSSL-BM3</strain>
    </source>
</reference>
<keyword evidence="3" id="KW-0378">Hydrolase</keyword>
<evidence type="ECO:0000313" key="7">
    <source>
        <dbReference type="EMBL" id="MBC8767684.1"/>
    </source>
</evidence>
<dbReference type="SUPFAM" id="SSF53649">
    <property type="entry name" value="Alkaline phosphatase-like"/>
    <property type="match status" value="1"/>
</dbReference>
<dbReference type="PANTHER" id="PTHR42693:SF53">
    <property type="entry name" value="ENDO-4-O-SULFATASE"/>
    <property type="match status" value="1"/>
</dbReference>
<comment type="similarity">
    <text evidence="1">Belongs to the sulfatase family.</text>
</comment>
<evidence type="ECO:0000256" key="2">
    <source>
        <dbReference type="ARBA" id="ARBA00022723"/>
    </source>
</evidence>
<dbReference type="Gene3D" id="3.40.720.10">
    <property type="entry name" value="Alkaline Phosphatase, subunit A"/>
    <property type="match status" value="1"/>
</dbReference>
<dbReference type="Pfam" id="PF00884">
    <property type="entry name" value="Sulfatase"/>
    <property type="match status" value="1"/>
</dbReference>
<dbReference type="Proteomes" id="UP000618952">
    <property type="component" value="Unassembled WGS sequence"/>
</dbReference>
<proteinExistence type="inferred from homology"/>
<dbReference type="PROSITE" id="PS51257">
    <property type="entry name" value="PROKAR_LIPOPROTEIN"/>
    <property type="match status" value="1"/>
</dbReference>
<evidence type="ECO:0000256" key="1">
    <source>
        <dbReference type="ARBA" id="ARBA00008779"/>
    </source>
</evidence>
<accession>A0ABR7QKP5</accession>
<name>A0ABR7QKP5_9FLAO</name>
<comment type="caution">
    <text evidence="7">The sequence shown here is derived from an EMBL/GenBank/DDBJ whole genome shotgun (WGS) entry which is preliminary data.</text>
</comment>
<gene>
    <name evidence="7" type="ORF">H4O18_06735</name>
</gene>
<evidence type="ECO:0000256" key="5">
    <source>
        <dbReference type="SAM" id="MobiDB-lite"/>
    </source>
</evidence>
<dbReference type="PROSITE" id="PS00149">
    <property type="entry name" value="SULFATASE_2"/>
    <property type="match status" value="1"/>
</dbReference>
<feature type="domain" description="Sulfatase N-terminal" evidence="6">
    <location>
        <begin position="37"/>
        <end position="322"/>
    </location>
</feature>
<dbReference type="InterPro" id="IPR050738">
    <property type="entry name" value="Sulfatase"/>
</dbReference>
<evidence type="ECO:0000256" key="3">
    <source>
        <dbReference type="ARBA" id="ARBA00022801"/>
    </source>
</evidence>
<keyword evidence="4" id="KW-0106">Calcium</keyword>
<dbReference type="InterPro" id="IPR024607">
    <property type="entry name" value="Sulfatase_CS"/>
</dbReference>
<dbReference type="RefSeq" id="WP_187582713.1">
    <property type="nucleotide sequence ID" value="NZ_JACLHY010000004.1"/>
</dbReference>